<reference evidence="8" key="1">
    <citation type="submission" date="2022-11" db="UniProtKB">
        <authorList>
            <consortium name="EnsemblMetazoa"/>
        </authorList>
    </citation>
    <scope>IDENTIFICATION</scope>
</reference>
<accession>A0A913ZLX2</accession>
<feature type="compositionally biased region" description="Basic and acidic residues" evidence="6">
    <location>
        <begin position="137"/>
        <end position="152"/>
    </location>
</feature>
<keyword evidence="9" id="KW-1185">Reference proteome</keyword>
<dbReference type="EnsemblMetazoa" id="XM_038196173.1">
    <property type="protein sequence ID" value="XP_038052101.1"/>
    <property type="gene ID" value="LOC119724880"/>
</dbReference>
<feature type="compositionally biased region" description="Low complexity" evidence="6">
    <location>
        <begin position="637"/>
        <end position="647"/>
    </location>
</feature>
<dbReference type="CTD" id="6674"/>
<feature type="compositionally biased region" description="Basic and acidic residues" evidence="6">
    <location>
        <begin position="337"/>
        <end position="347"/>
    </location>
</feature>
<dbReference type="SMART" id="SM00028">
    <property type="entry name" value="TPR"/>
    <property type="match status" value="9"/>
</dbReference>
<feature type="domain" description="RNA-polymerase II-associated protein 3-like C-terminal" evidence="7">
    <location>
        <begin position="996"/>
        <end position="1085"/>
    </location>
</feature>
<keyword evidence="4 5" id="KW-0802">TPR repeat</keyword>
<evidence type="ECO:0000259" key="7">
    <source>
        <dbReference type="Pfam" id="PF13877"/>
    </source>
</evidence>
<feature type="region of interest" description="Disordered" evidence="6">
    <location>
        <begin position="332"/>
        <end position="424"/>
    </location>
</feature>
<feature type="region of interest" description="Disordered" evidence="6">
    <location>
        <begin position="823"/>
        <end position="987"/>
    </location>
</feature>
<dbReference type="PANTHER" id="PTHR45984">
    <property type="entry name" value="RNA (RNA) POLYMERASE II ASSOCIATED PROTEIN HOMOLOG"/>
    <property type="match status" value="1"/>
</dbReference>
<dbReference type="InterPro" id="IPR011990">
    <property type="entry name" value="TPR-like_helical_dom_sf"/>
</dbReference>
<feature type="region of interest" description="Disordered" evidence="6">
    <location>
        <begin position="74"/>
        <end position="94"/>
    </location>
</feature>
<feature type="compositionally biased region" description="Pro residues" evidence="6">
    <location>
        <begin position="595"/>
        <end position="607"/>
    </location>
</feature>
<dbReference type="Gene3D" id="1.25.40.10">
    <property type="entry name" value="Tetratricopeptide repeat domain"/>
    <property type="match status" value="3"/>
</dbReference>
<dbReference type="InterPro" id="IPR051982">
    <property type="entry name" value="CiliaryAsmbly_MitoImport"/>
</dbReference>
<dbReference type="InterPro" id="IPR019734">
    <property type="entry name" value="TPR_rpt"/>
</dbReference>
<feature type="compositionally biased region" description="Acidic residues" evidence="6">
    <location>
        <begin position="364"/>
        <end position="375"/>
    </location>
</feature>
<comment type="subcellular location">
    <subcellularLocation>
        <location evidence="1">Cytoplasm</location>
    </subcellularLocation>
</comment>
<dbReference type="Proteomes" id="UP000887568">
    <property type="component" value="Unplaced"/>
</dbReference>
<evidence type="ECO:0000313" key="9">
    <source>
        <dbReference type="Proteomes" id="UP000887568"/>
    </source>
</evidence>
<evidence type="ECO:0000256" key="1">
    <source>
        <dbReference type="ARBA" id="ARBA00004496"/>
    </source>
</evidence>
<dbReference type="RefSeq" id="XP_038052101.1">
    <property type="nucleotide sequence ID" value="XM_038196173.1"/>
</dbReference>
<evidence type="ECO:0000256" key="5">
    <source>
        <dbReference type="PROSITE-ProRule" id="PRU00339"/>
    </source>
</evidence>
<dbReference type="GO" id="GO:0031072">
    <property type="term" value="F:heat shock protein binding"/>
    <property type="evidence" value="ECO:0007669"/>
    <property type="project" value="TreeGrafter"/>
</dbReference>
<dbReference type="PROSITE" id="PS50005">
    <property type="entry name" value="TPR"/>
    <property type="match status" value="3"/>
</dbReference>
<feature type="region of interest" description="Disordered" evidence="6">
    <location>
        <begin position="106"/>
        <end position="152"/>
    </location>
</feature>
<proteinExistence type="predicted"/>
<dbReference type="GeneID" id="119724880"/>
<dbReference type="Pfam" id="PF13181">
    <property type="entry name" value="TPR_8"/>
    <property type="match status" value="2"/>
</dbReference>
<dbReference type="OMA" id="ECTIYTN"/>
<keyword evidence="3" id="KW-0677">Repeat</keyword>
<evidence type="ECO:0000256" key="4">
    <source>
        <dbReference type="ARBA" id="ARBA00022803"/>
    </source>
</evidence>
<feature type="repeat" description="TPR" evidence="5">
    <location>
        <begin position="702"/>
        <end position="735"/>
    </location>
</feature>
<protein>
    <recommendedName>
        <fullName evidence="7">RNA-polymerase II-associated protein 3-like C-terminal domain-containing protein</fullName>
    </recommendedName>
</protein>
<dbReference type="SUPFAM" id="SSF48452">
    <property type="entry name" value="TPR-like"/>
    <property type="match status" value="3"/>
</dbReference>
<dbReference type="EnsemblMetazoa" id="XM_038196172.1">
    <property type="protein sequence ID" value="XP_038052100.1"/>
    <property type="gene ID" value="LOC119724880"/>
</dbReference>
<evidence type="ECO:0000313" key="8">
    <source>
        <dbReference type="EnsemblMetazoa" id="XP_038052100.1"/>
    </source>
</evidence>
<feature type="region of interest" description="Disordered" evidence="6">
    <location>
        <begin position="584"/>
        <end position="693"/>
    </location>
</feature>
<dbReference type="GO" id="GO:0005829">
    <property type="term" value="C:cytosol"/>
    <property type="evidence" value="ECO:0007669"/>
    <property type="project" value="TreeGrafter"/>
</dbReference>
<sequence>MAGPQSGFDNLLGSASPSSGPVPLHHMDYAYIGLCRNVKELEKILKALRSGADGYYPDLIKCCEQRIATLDPKSKALRKDKPPASKGDLGKEEWQQINSDIKDWTTEMGKESASSSVRSNDDKTLPPIRQPATVDTSGKKKKDEDKVWAKPSKERIKSSDYRSWDKFDAEKAAEEADLKKHGKKDSKQLKKSSAALSSIINTDGMTDKERELVANKEKDKGNEAFKAGDYEEAVQYYSRSISVIPSAPAYNNRSLARIKLCQFIAAVEDCTKVLELEPENIKALLRRGTALKSLRQFTAAKTDLEAVLNAESNNKQALDLLADIMLKETVEQNSPKPYKERDVEMEPTHVGQAAPPGRRMIIQEVEDESDSEEEDAGKGQGSLVNGRGAPNSDEGAVNGATKASAMATENQDGGQGAVSAETSLPSSNGIPVQDGPVAAATPPVSNPIPALPLPDDVIALKDSGNELFKAGQYGNAMEKYSLAIKKILPDKESFTAALASLYNNRSACNSKTGHLKETIEDCDAALEIQPYSAKALVRRGAAYDALEKYRHAYVDYQTAMKVDAANQLAQSGAARVMKILSEQDGPKWREKLPSTPSPLGLPLPPPSLTTMAPSNAPVPSVTSTTSVTNQPSMATSQVKGQDVQGQKVEPKPSAQDQPDTAPVPNANASKGSSEKAKAESEVKGQADPVAMTDPKLSVEDNFLKLKTKGNTLVQQGNYEKAAEFYTACIALDPKQLVSYTNRALCFIKLLKGNEAEADCTQALELDDGSIKALYRRALARKMLHKYSDGIRDLMTLLKIEPHNASAKKELDLVKELWRQELKDNQQKTTEKPKQTTQPPPAQQKSEDKVKPEVNSAEVKPAEVKPAKGKISEVKPAEVKSSEAKPADVKPAEMKPAKGKSAEVKTSEVKSSEVKPAEVKPAQKKKKKGKRMQIQEVEGNSEDENDVKKASPKPTEKPPAKDKKGSKTPKDTGSQKGGKTPGGEDDKVTVPKLTKVTAYEFLQAWTSLKRQRSMLAYAELLKQISPEELPEVLTNKLDGDMVVNIVKAVCEHLVESDGDLSYGLLANLPKVERFKAVVMFLSTSDKKRLRNSLKKLGSRKSEAYVESDIEKLRQHYSLK</sequence>
<dbReference type="InterPro" id="IPR025986">
    <property type="entry name" value="RPAP3-like_C"/>
</dbReference>
<evidence type="ECO:0000256" key="2">
    <source>
        <dbReference type="ARBA" id="ARBA00022490"/>
    </source>
</evidence>
<feature type="compositionally biased region" description="Basic and acidic residues" evidence="6">
    <location>
        <begin position="823"/>
        <end position="833"/>
    </location>
</feature>
<name>A0A913ZLX2_PATMI</name>
<organism evidence="8 9">
    <name type="scientific">Patiria miniata</name>
    <name type="common">Bat star</name>
    <name type="synonym">Asterina miniata</name>
    <dbReference type="NCBI Taxonomy" id="46514"/>
    <lineage>
        <taxon>Eukaryota</taxon>
        <taxon>Metazoa</taxon>
        <taxon>Echinodermata</taxon>
        <taxon>Eleutherozoa</taxon>
        <taxon>Asterozoa</taxon>
        <taxon>Asteroidea</taxon>
        <taxon>Valvatacea</taxon>
        <taxon>Valvatida</taxon>
        <taxon>Asterinidae</taxon>
        <taxon>Patiria</taxon>
    </lineage>
</organism>
<dbReference type="RefSeq" id="XP_038052100.1">
    <property type="nucleotide sequence ID" value="XM_038196172.1"/>
</dbReference>
<keyword evidence="2" id="KW-0963">Cytoplasm</keyword>
<feature type="compositionally biased region" description="Basic and acidic residues" evidence="6">
    <location>
        <begin position="945"/>
        <end position="969"/>
    </location>
</feature>
<evidence type="ECO:0000256" key="6">
    <source>
        <dbReference type="SAM" id="MobiDB-lite"/>
    </source>
</evidence>
<feature type="compositionally biased region" description="Basic and acidic residues" evidence="6">
    <location>
        <begin position="859"/>
        <end position="917"/>
    </location>
</feature>
<dbReference type="GO" id="GO:0005739">
    <property type="term" value="C:mitochondrion"/>
    <property type="evidence" value="ECO:0007669"/>
    <property type="project" value="TreeGrafter"/>
</dbReference>
<feature type="compositionally biased region" description="Basic residues" evidence="6">
    <location>
        <begin position="921"/>
        <end position="930"/>
    </location>
</feature>
<feature type="compositionally biased region" description="Low complexity" evidence="6">
    <location>
        <begin position="608"/>
        <end position="629"/>
    </location>
</feature>
<dbReference type="GO" id="GO:0006626">
    <property type="term" value="P:protein targeting to mitochondrion"/>
    <property type="evidence" value="ECO:0007669"/>
    <property type="project" value="TreeGrafter"/>
</dbReference>
<dbReference type="AlphaFoldDB" id="A0A913ZLX2"/>
<evidence type="ECO:0000256" key="3">
    <source>
        <dbReference type="ARBA" id="ARBA00022737"/>
    </source>
</evidence>
<feature type="repeat" description="TPR" evidence="5">
    <location>
        <begin position="214"/>
        <end position="247"/>
    </location>
</feature>
<dbReference type="Pfam" id="PF13877">
    <property type="entry name" value="RPAP3_C"/>
    <property type="match status" value="1"/>
</dbReference>
<dbReference type="OrthoDB" id="2942533at2759"/>
<feature type="repeat" description="TPR" evidence="5">
    <location>
        <begin position="533"/>
        <end position="566"/>
    </location>
</feature>
<dbReference type="PANTHER" id="PTHR45984:SF1">
    <property type="entry name" value="SPAG1 AXONEMAL DYNEIN ASSEMBLY FACTOR"/>
    <property type="match status" value="1"/>
</dbReference>
<feature type="compositionally biased region" description="Basic and acidic residues" evidence="6">
    <location>
        <begin position="672"/>
        <end position="684"/>
    </location>
</feature>